<evidence type="ECO:0000313" key="10">
    <source>
        <dbReference type="EMBL" id="BAM47695.1"/>
    </source>
</evidence>
<evidence type="ECO:0000259" key="8">
    <source>
        <dbReference type="Pfam" id="PF00185"/>
    </source>
</evidence>
<dbReference type="GO" id="GO:0016597">
    <property type="term" value="F:amino acid binding"/>
    <property type="evidence" value="ECO:0007669"/>
    <property type="project" value="InterPro"/>
</dbReference>
<dbReference type="NCBIfam" id="TIGR00670">
    <property type="entry name" value="asp_carb_tr"/>
    <property type="match status" value="1"/>
</dbReference>
<dbReference type="FunFam" id="3.40.50.1370:FF:000011">
    <property type="entry name" value="Aspartate carbamoyltransferase"/>
    <property type="match status" value="1"/>
</dbReference>
<feature type="binding site" evidence="7">
    <location>
        <position position="212"/>
    </location>
    <ligand>
        <name>L-aspartate</name>
        <dbReference type="ChEBI" id="CHEBI:29991"/>
    </ligand>
</feature>
<feature type="binding site" evidence="7">
    <location>
        <position position="254"/>
    </location>
    <ligand>
        <name>carbamoyl phosphate</name>
        <dbReference type="ChEBI" id="CHEBI:58228"/>
    </ligand>
</feature>
<dbReference type="GO" id="GO:0004070">
    <property type="term" value="F:aspartate carbamoyltransferase activity"/>
    <property type="evidence" value="ECO:0007669"/>
    <property type="project" value="UniProtKB-UniRule"/>
</dbReference>
<dbReference type="NCBIfam" id="NF002032">
    <property type="entry name" value="PRK00856.1"/>
    <property type="match status" value="1"/>
</dbReference>
<keyword evidence="4 7" id="KW-0665">Pyrimidine biosynthesis</keyword>
<dbReference type="KEGG" id="axl:AXY_15630"/>
<feature type="binding site" evidence="7">
    <location>
        <position position="253"/>
    </location>
    <ligand>
        <name>carbamoyl phosphate</name>
        <dbReference type="ChEBI" id="CHEBI:58228"/>
    </ligand>
</feature>
<dbReference type="PANTHER" id="PTHR45753">
    <property type="entry name" value="ORNITHINE CARBAMOYLTRANSFERASE, MITOCHONDRIAL"/>
    <property type="match status" value="1"/>
</dbReference>
<feature type="binding site" evidence="7">
    <location>
        <position position="52"/>
    </location>
    <ligand>
        <name>carbamoyl phosphate</name>
        <dbReference type="ChEBI" id="CHEBI:58228"/>
    </ligand>
</feature>
<dbReference type="Gene3D" id="3.40.50.1370">
    <property type="entry name" value="Aspartate/ornithine carbamoyltransferase"/>
    <property type="match status" value="2"/>
</dbReference>
<comment type="pathway">
    <text evidence="1 7">Pyrimidine metabolism; UMP biosynthesis via de novo pathway; (S)-dihydroorotate from bicarbonate: step 2/3.</text>
</comment>
<dbReference type="PANTHER" id="PTHR45753:SF6">
    <property type="entry name" value="ASPARTATE CARBAMOYLTRANSFERASE"/>
    <property type="match status" value="1"/>
</dbReference>
<keyword evidence="3 7" id="KW-0808">Transferase</keyword>
<dbReference type="PRINTS" id="PR00101">
    <property type="entry name" value="ATCASE"/>
</dbReference>
<dbReference type="AlphaFoldDB" id="K0IYT4"/>
<feature type="binding site" evidence="7">
    <location>
        <position position="51"/>
    </location>
    <ligand>
        <name>carbamoyl phosphate</name>
        <dbReference type="ChEBI" id="CHEBI:58228"/>
    </ligand>
</feature>
<evidence type="ECO:0000313" key="11">
    <source>
        <dbReference type="Proteomes" id="UP000006294"/>
    </source>
</evidence>
<dbReference type="InterPro" id="IPR002082">
    <property type="entry name" value="Asp_carbamoyltransf"/>
</dbReference>
<evidence type="ECO:0000256" key="4">
    <source>
        <dbReference type="ARBA" id="ARBA00022975"/>
    </source>
</evidence>
<organism evidence="10 11">
    <name type="scientific">Amphibacillus xylanus (strain ATCC 51415 / DSM 6626 / JCM 7361 / LMG 17667 / NBRC 15112 / Ep01)</name>
    <dbReference type="NCBI Taxonomy" id="698758"/>
    <lineage>
        <taxon>Bacteria</taxon>
        <taxon>Bacillati</taxon>
        <taxon>Bacillota</taxon>
        <taxon>Bacilli</taxon>
        <taxon>Bacillales</taxon>
        <taxon>Bacillaceae</taxon>
        <taxon>Amphibacillus</taxon>
    </lineage>
</organism>
<dbReference type="HAMAP" id="MF_00001">
    <property type="entry name" value="Asp_carb_tr"/>
    <property type="match status" value="1"/>
</dbReference>
<dbReference type="GO" id="GO:0044205">
    <property type="term" value="P:'de novo' UMP biosynthetic process"/>
    <property type="evidence" value="ECO:0007669"/>
    <property type="project" value="UniProtKB-UniRule"/>
</dbReference>
<keyword evidence="11" id="KW-1185">Reference proteome</keyword>
<dbReference type="GO" id="GO:0005829">
    <property type="term" value="C:cytosol"/>
    <property type="evidence" value="ECO:0007669"/>
    <property type="project" value="TreeGrafter"/>
</dbReference>
<dbReference type="GO" id="GO:0006520">
    <property type="term" value="P:amino acid metabolic process"/>
    <property type="evidence" value="ECO:0007669"/>
    <property type="project" value="InterPro"/>
</dbReference>
<dbReference type="UniPathway" id="UPA00070">
    <property type="reaction ID" value="UER00116"/>
</dbReference>
<evidence type="ECO:0000256" key="2">
    <source>
        <dbReference type="ARBA" id="ARBA00008896"/>
    </source>
</evidence>
<dbReference type="Pfam" id="PF00185">
    <property type="entry name" value="OTCace"/>
    <property type="match status" value="1"/>
</dbReference>
<dbReference type="Proteomes" id="UP000006294">
    <property type="component" value="Chromosome"/>
</dbReference>
<feature type="binding site" evidence="7">
    <location>
        <position position="129"/>
    </location>
    <ligand>
        <name>carbamoyl phosphate</name>
        <dbReference type="ChEBI" id="CHEBI:58228"/>
    </ligand>
</feature>
<evidence type="ECO:0000256" key="6">
    <source>
        <dbReference type="ARBA" id="ARBA00048859"/>
    </source>
</evidence>
<dbReference type="InterPro" id="IPR006130">
    <property type="entry name" value="Asp/Orn_carbamoylTrfase"/>
</dbReference>
<feature type="domain" description="Aspartate/ornithine carbamoyltransferase Asp/Orn-binding" evidence="8">
    <location>
        <begin position="148"/>
        <end position="290"/>
    </location>
</feature>
<evidence type="ECO:0000256" key="3">
    <source>
        <dbReference type="ARBA" id="ARBA00022679"/>
    </source>
</evidence>
<dbReference type="Pfam" id="PF02729">
    <property type="entry name" value="OTCace_N"/>
    <property type="match status" value="1"/>
</dbReference>
<comment type="function">
    <text evidence="5 7">Catalyzes the condensation of carbamoyl phosphate and aspartate to form carbamoyl aspartate and inorganic phosphate, the committed step in the de novo pyrimidine nucleotide biosynthesis pathway.</text>
</comment>
<comment type="similarity">
    <text evidence="2 7">Belongs to the aspartate/ornithine carbamoyltransferase superfamily. ATCase family.</text>
</comment>
<reference evidence="10 11" key="1">
    <citation type="submission" date="2011-01" db="EMBL/GenBank/DDBJ databases">
        <title>Whole genome sequence of Amphibacillus xylinus NBRC 15112.</title>
        <authorList>
            <person name="Nakazawa H."/>
            <person name="Katano Y."/>
            <person name="Nakamura S."/>
            <person name="Sasagawa M."/>
            <person name="Fukada J."/>
            <person name="Arai T."/>
            <person name="Sasakura N."/>
            <person name="Mochizuki D."/>
            <person name="Hosoyama A."/>
            <person name="Harada K."/>
            <person name="Horikawa H."/>
            <person name="Kato Y."/>
            <person name="Harada T."/>
            <person name="Sasaki K."/>
            <person name="Sekiguchi M."/>
            <person name="Hodoyama M."/>
            <person name="Nishiko R."/>
            <person name="Narita H."/>
            <person name="Hanamaki A."/>
            <person name="Hata C."/>
            <person name="Konno Y."/>
            <person name="Niimura Y."/>
            <person name="Yamazaki S."/>
            <person name="Fujita N."/>
        </authorList>
    </citation>
    <scope>NUCLEOTIDE SEQUENCE [LARGE SCALE GENOMIC DNA]</scope>
    <source>
        <strain evidence="11">ATCC 51415 / DSM 6626 / JCM 7361 / LMG 17667 / NBRC 15112 / Ep01</strain>
    </source>
</reference>
<dbReference type="PRINTS" id="PR00100">
    <property type="entry name" value="AOTCASE"/>
</dbReference>
<sequence>MNNFVSMKTMTQAEIFHLIKRTDWFANSKENNQSTAKKRFVSNLFYEPSTRTKLSFEVAEKRLGFEVIDFQVDFSSAVKGESVYDTAKTIAAIGAEAIVIRHPKENAVQELAEQLDIPVINAGDGAGEHPTQSLLDLYTMYKEFRSFKDLNVLIVGDIVHSRVARSNAYALRTLGANVSFAAKPEWQDQSLDFPYVDLDAAIETADVVMLLRIQTERHQDSSTDVKENYLDKYGLTIEREKRMKKQAIIMHPAPVNRNIEIADELVECDRSRIFKQMEYGVYARMAVLDHLLNWEAHHYGDNYQAIYARVN</sequence>
<dbReference type="EC" id="2.1.3.2" evidence="7"/>
<dbReference type="EMBL" id="AP012050">
    <property type="protein sequence ID" value="BAM47695.1"/>
    <property type="molecule type" value="Genomic_DNA"/>
</dbReference>
<feature type="binding site" evidence="7">
    <location>
        <position position="132"/>
    </location>
    <ligand>
        <name>carbamoyl phosphate</name>
        <dbReference type="ChEBI" id="CHEBI:58228"/>
    </ligand>
</feature>
<proteinExistence type="inferred from homology"/>
<gene>
    <name evidence="7 10" type="primary">pyrB</name>
    <name evidence="10" type="ordered locus">AXY_15630</name>
</gene>
<evidence type="ECO:0000256" key="7">
    <source>
        <dbReference type="HAMAP-Rule" id="MF_00001"/>
    </source>
</evidence>
<dbReference type="STRING" id="698758.AXY_15630"/>
<dbReference type="RefSeq" id="WP_015010293.1">
    <property type="nucleotide sequence ID" value="NC_018704.1"/>
</dbReference>
<dbReference type="eggNOG" id="COG0540">
    <property type="taxonomic scope" value="Bacteria"/>
</dbReference>
<dbReference type="PROSITE" id="PS00097">
    <property type="entry name" value="CARBAMOYLTRANSFERASE"/>
    <property type="match status" value="1"/>
</dbReference>
<dbReference type="PATRIC" id="fig|698758.3.peg.1560"/>
<feature type="binding site" evidence="7">
    <location>
        <position position="79"/>
    </location>
    <ligand>
        <name>L-aspartate</name>
        <dbReference type="ChEBI" id="CHEBI:29991"/>
    </ligand>
</feature>
<accession>K0IYT4</accession>
<evidence type="ECO:0000259" key="9">
    <source>
        <dbReference type="Pfam" id="PF02729"/>
    </source>
</evidence>
<dbReference type="HOGENOM" id="CLU_043846_2_1_9"/>
<dbReference type="InterPro" id="IPR006131">
    <property type="entry name" value="Asp_carbamoyltransf_Asp/Orn-bd"/>
</dbReference>
<name>K0IYT4_AMPXN</name>
<dbReference type="SUPFAM" id="SSF53671">
    <property type="entry name" value="Aspartate/ornithine carbamoyltransferase"/>
    <property type="match status" value="1"/>
</dbReference>
<dbReference type="InterPro" id="IPR006132">
    <property type="entry name" value="Asp/Orn_carbamoyltranf_P-bd"/>
</dbReference>
<evidence type="ECO:0000256" key="5">
    <source>
        <dbReference type="ARBA" id="ARBA00043884"/>
    </source>
</evidence>
<dbReference type="OrthoDB" id="9802587at2"/>
<feature type="domain" description="Aspartate/ornithine carbamoyltransferase carbamoyl-P binding" evidence="9">
    <location>
        <begin position="3"/>
        <end position="141"/>
    </location>
</feature>
<feature type="binding site" evidence="7">
    <location>
        <position position="101"/>
    </location>
    <ligand>
        <name>carbamoyl phosphate</name>
        <dbReference type="ChEBI" id="CHEBI:58228"/>
    </ligand>
</feature>
<comment type="subunit">
    <text evidence="7">Heterododecamer (2C3:3R2) of six catalytic PyrB chains organized as two trimers (C3), and six regulatory PyrI chains organized as three dimers (R2).</text>
</comment>
<feature type="binding site" evidence="7">
    <location>
        <position position="162"/>
    </location>
    <ligand>
        <name>L-aspartate</name>
        <dbReference type="ChEBI" id="CHEBI:29991"/>
    </ligand>
</feature>
<protein>
    <recommendedName>
        <fullName evidence="7">Aspartate carbamoyltransferase</fullName>
        <ecNumber evidence="7">2.1.3.2</ecNumber>
    </recommendedName>
    <alternativeName>
        <fullName evidence="7">Aspartate transcarbamylase</fullName>
        <shortName evidence="7">ATCase</shortName>
    </alternativeName>
</protein>
<comment type="catalytic activity">
    <reaction evidence="6 7">
        <text>carbamoyl phosphate + L-aspartate = N-carbamoyl-L-aspartate + phosphate + H(+)</text>
        <dbReference type="Rhea" id="RHEA:20013"/>
        <dbReference type="ChEBI" id="CHEBI:15378"/>
        <dbReference type="ChEBI" id="CHEBI:29991"/>
        <dbReference type="ChEBI" id="CHEBI:32814"/>
        <dbReference type="ChEBI" id="CHEBI:43474"/>
        <dbReference type="ChEBI" id="CHEBI:58228"/>
        <dbReference type="EC" id="2.1.3.2"/>
    </reaction>
</comment>
<dbReference type="InterPro" id="IPR036901">
    <property type="entry name" value="Asp/Orn_carbamoylTrfase_sf"/>
</dbReference>
<evidence type="ECO:0000256" key="1">
    <source>
        <dbReference type="ARBA" id="ARBA00004852"/>
    </source>
</evidence>
<dbReference type="GO" id="GO:0006207">
    <property type="term" value="P:'de novo' pyrimidine nucleobase biosynthetic process"/>
    <property type="evidence" value="ECO:0007669"/>
    <property type="project" value="InterPro"/>
</dbReference>